<dbReference type="Pfam" id="PF00067">
    <property type="entry name" value="p450"/>
    <property type="match status" value="1"/>
</dbReference>
<name>A4S0H1_OSTLU</name>
<dbReference type="GO" id="GO:0020037">
    <property type="term" value="F:heme binding"/>
    <property type="evidence" value="ECO:0007669"/>
    <property type="project" value="InterPro"/>
</dbReference>
<dbReference type="GeneID" id="5002770"/>
<feature type="region of interest" description="Disordered" evidence="3">
    <location>
        <begin position="463"/>
        <end position="496"/>
    </location>
</feature>
<dbReference type="InterPro" id="IPR050121">
    <property type="entry name" value="Cytochrome_P450_monoxygenase"/>
</dbReference>
<evidence type="ECO:0000256" key="4">
    <source>
        <dbReference type="SAM" id="Phobius"/>
    </source>
</evidence>
<dbReference type="InterPro" id="IPR002401">
    <property type="entry name" value="Cyt_P450_E_grp-I"/>
</dbReference>
<keyword evidence="6" id="KW-1185">Reference proteome</keyword>
<dbReference type="OrthoDB" id="1470350at2759"/>
<protein>
    <recommendedName>
        <fullName evidence="7">Cytochrome P450</fullName>
    </recommendedName>
</protein>
<dbReference type="RefSeq" id="XP_001418745.1">
    <property type="nucleotide sequence ID" value="XM_001418708.1"/>
</dbReference>
<comment type="similarity">
    <text evidence="1">Belongs to the cytochrome P450 family.</text>
</comment>
<dbReference type="InterPro" id="IPR001128">
    <property type="entry name" value="Cyt_P450"/>
</dbReference>
<dbReference type="PRINTS" id="PR00385">
    <property type="entry name" value="P450"/>
</dbReference>
<keyword evidence="2" id="KW-0349">Heme</keyword>
<dbReference type="Proteomes" id="UP000001568">
    <property type="component" value="Chromosome 7"/>
</dbReference>
<comment type="cofactor">
    <cofactor evidence="2">
        <name>heme</name>
        <dbReference type="ChEBI" id="CHEBI:30413"/>
    </cofactor>
</comment>
<evidence type="ECO:0000256" key="2">
    <source>
        <dbReference type="PIRSR" id="PIRSR602401-1"/>
    </source>
</evidence>
<dbReference type="KEGG" id="olu:OSTLU_32745"/>
<organism evidence="5 6">
    <name type="scientific">Ostreococcus lucimarinus (strain CCE9901)</name>
    <dbReference type="NCBI Taxonomy" id="436017"/>
    <lineage>
        <taxon>Eukaryota</taxon>
        <taxon>Viridiplantae</taxon>
        <taxon>Chlorophyta</taxon>
        <taxon>Mamiellophyceae</taxon>
        <taxon>Mamiellales</taxon>
        <taxon>Bathycoccaceae</taxon>
        <taxon>Ostreococcus</taxon>
    </lineage>
</organism>
<dbReference type="Gramene" id="ABO97038">
    <property type="protein sequence ID" value="ABO97038"/>
    <property type="gene ID" value="OSTLU_32745"/>
</dbReference>
<dbReference type="Gene3D" id="1.10.630.10">
    <property type="entry name" value="Cytochrome P450"/>
    <property type="match status" value="1"/>
</dbReference>
<dbReference type="AlphaFoldDB" id="A4S0H1"/>
<feature type="binding site" description="axial binding residue" evidence="2">
    <location>
        <position position="515"/>
    </location>
    <ligand>
        <name>heme</name>
        <dbReference type="ChEBI" id="CHEBI:30413"/>
    </ligand>
    <ligandPart>
        <name>Fe</name>
        <dbReference type="ChEBI" id="CHEBI:18248"/>
    </ligandPart>
</feature>
<dbReference type="OMA" id="ARSIWIF"/>
<evidence type="ECO:0000313" key="5">
    <source>
        <dbReference type="EMBL" id="ABO97038.1"/>
    </source>
</evidence>
<feature type="transmembrane region" description="Helical" evidence="4">
    <location>
        <begin position="24"/>
        <end position="42"/>
    </location>
</feature>
<evidence type="ECO:0008006" key="7">
    <source>
        <dbReference type="Google" id="ProtNLM"/>
    </source>
</evidence>
<dbReference type="PANTHER" id="PTHR24305">
    <property type="entry name" value="CYTOCHROME P450"/>
    <property type="match status" value="1"/>
</dbReference>
<reference evidence="5 6" key="1">
    <citation type="journal article" date="2007" name="Proc. Natl. Acad. Sci. U.S.A.">
        <title>The tiny eukaryote Ostreococcus provides genomic insights into the paradox of plankton speciation.</title>
        <authorList>
            <person name="Palenik B."/>
            <person name="Grimwood J."/>
            <person name="Aerts A."/>
            <person name="Rouze P."/>
            <person name="Salamov A."/>
            <person name="Putnam N."/>
            <person name="Dupont C."/>
            <person name="Jorgensen R."/>
            <person name="Derelle E."/>
            <person name="Rombauts S."/>
            <person name="Zhou K."/>
            <person name="Otillar R."/>
            <person name="Merchant S.S."/>
            <person name="Podell S."/>
            <person name="Gaasterland T."/>
            <person name="Napoli C."/>
            <person name="Gendler K."/>
            <person name="Manuell A."/>
            <person name="Tai V."/>
            <person name="Vallon O."/>
            <person name="Piganeau G."/>
            <person name="Jancek S."/>
            <person name="Heijde M."/>
            <person name="Jabbari K."/>
            <person name="Bowler C."/>
            <person name="Lohr M."/>
            <person name="Robbens S."/>
            <person name="Werner G."/>
            <person name="Dubchak I."/>
            <person name="Pazour G.J."/>
            <person name="Ren Q."/>
            <person name="Paulsen I."/>
            <person name="Delwiche C."/>
            <person name="Schmutz J."/>
            <person name="Rokhsar D."/>
            <person name="Van de Peer Y."/>
            <person name="Moreau H."/>
            <person name="Grigoriev I.V."/>
        </authorList>
    </citation>
    <scope>NUCLEOTIDE SEQUENCE [LARGE SCALE GENOMIC DNA]</scope>
    <source>
        <strain evidence="5 6">CCE9901</strain>
    </source>
</reference>
<dbReference type="InterPro" id="IPR036396">
    <property type="entry name" value="Cyt_P450_sf"/>
</dbReference>
<keyword evidence="2" id="KW-0408">Iron</keyword>
<keyword evidence="2" id="KW-0479">Metal-binding</keyword>
<dbReference type="PANTHER" id="PTHR24305:SF166">
    <property type="entry name" value="CYTOCHROME P450 12A4, MITOCHONDRIAL-RELATED"/>
    <property type="match status" value="1"/>
</dbReference>
<feature type="compositionally biased region" description="Polar residues" evidence="3">
    <location>
        <begin position="464"/>
        <end position="478"/>
    </location>
</feature>
<dbReference type="SUPFAM" id="SSF48264">
    <property type="entry name" value="Cytochrome P450"/>
    <property type="match status" value="1"/>
</dbReference>
<dbReference type="PRINTS" id="PR00463">
    <property type="entry name" value="EP450I"/>
</dbReference>
<sequence>MPLPLDVTARVAVARAVSDVDARAVVAFALAFALVVALVVVARARRVLARANVAAVRWRPKFLWRLYQRSARSLLRRVEDRFSRTARDGGGSGRRAFGAVVGACPFVHVGEAKLARDVLRGTTVKSPLYHAFEAFSGTGIFTAEGEDWEGKRGEVLRAFHAVGLQALRDRAVEESARIVRGMKLELERGGTREMETLALPTLQRLALRVTFGYLTGNSLAEACAEVGRAQADVESEYLAAATTLRHLIPARARSIWIFSDFLYGLTPVGRLEAKNIRTTRMLSSLALRTAKKDSPLGMLRGGEMHLRERAVRVGDDEFPKGLLDETTTLLFAGHDTQSATLSWGLLRLVDNEKIQNELRVSLFDDVIVEALGLPSKRRKKRASSDGKKAAWATSAFAPMLESVIRETLRLHPVAPLVVRMLSADVSSAEMTIPKGCAVGVWLSSVHRDDAVWDRPEEFDPKRWTATSHARTGSTGSFTEDSEEDSSLGPASGKPASGLKHKGVGYMPFAYGPRSCVGQHLAQVTMRVALAHLIEAFEFAPSADVDASTPSVGFTVTPSTGAPLRIRLATKIDP</sequence>
<evidence type="ECO:0000256" key="1">
    <source>
        <dbReference type="ARBA" id="ARBA00010617"/>
    </source>
</evidence>
<dbReference type="GO" id="GO:0016705">
    <property type="term" value="F:oxidoreductase activity, acting on paired donors, with incorporation or reduction of molecular oxygen"/>
    <property type="evidence" value="ECO:0007669"/>
    <property type="project" value="InterPro"/>
</dbReference>
<evidence type="ECO:0000313" key="6">
    <source>
        <dbReference type="Proteomes" id="UP000001568"/>
    </source>
</evidence>
<dbReference type="STRING" id="436017.A4S0H1"/>
<evidence type="ECO:0000256" key="3">
    <source>
        <dbReference type="SAM" id="MobiDB-lite"/>
    </source>
</evidence>
<keyword evidence="4" id="KW-0472">Membrane</keyword>
<dbReference type="GO" id="GO:0004497">
    <property type="term" value="F:monooxygenase activity"/>
    <property type="evidence" value="ECO:0007669"/>
    <property type="project" value="InterPro"/>
</dbReference>
<keyword evidence="4" id="KW-1133">Transmembrane helix</keyword>
<dbReference type="GO" id="GO:0005506">
    <property type="term" value="F:iron ion binding"/>
    <property type="evidence" value="ECO:0007669"/>
    <property type="project" value="InterPro"/>
</dbReference>
<proteinExistence type="inferred from homology"/>
<keyword evidence="4" id="KW-0812">Transmembrane</keyword>
<accession>A4S0H1</accession>
<dbReference type="EMBL" id="CP000587">
    <property type="protein sequence ID" value="ABO97038.1"/>
    <property type="molecule type" value="Genomic_DNA"/>
</dbReference>
<gene>
    <name evidence="5" type="ORF">OSTLU_32745</name>
</gene>
<dbReference type="eggNOG" id="KOG0157">
    <property type="taxonomic scope" value="Eukaryota"/>
</dbReference>
<dbReference type="HOGENOM" id="CLU_476012_0_0_1"/>